<dbReference type="InterPro" id="IPR005727">
    <property type="entry name" value="Ribosomal_uL22_bac/chlpt-type"/>
</dbReference>
<organism evidence="10 11">
    <name type="scientific">Symbiochloris irregularis</name>
    <dbReference type="NCBI Taxonomy" id="706552"/>
    <lineage>
        <taxon>Eukaryota</taxon>
        <taxon>Viridiplantae</taxon>
        <taxon>Chlorophyta</taxon>
        <taxon>core chlorophytes</taxon>
        <taxon>Trebouxiophyceae</taxon>
        <taxon>Trebouxiales</taxon>
        <taxon>Trebouxiaceae</taxon>
        <taxon>Symbiochloris</taxon>
    </lineage>
</organism>
<comment type="subcellular location">
    <subcellularLocation>
        <location evidence="1">Plastid</location>
    </subcellularLocation>
</comment>
<dbReference type="PROSITE" id="PS00464">
    <property type="entry name" value="RIBOSOMAL_L22"/>
    <property type="match status" value="1"/>
</dbReference>
<dbReference type="GO" id="GO:0006412">
    <property type="term" value="P:translation"/>
    <property type="evidence" value="ECO:0007669"/>
    <property type="project" value="InterPro"/>
</dbReference>
<evidence type="ECO:0000256" key="8">
    <source>
        <dbReference type="ARBA" id="ARBA00035285"/>
    </source>
</evidence>
<protein>
    <recommendedName>
        <fullName evidence="8">Large ribosomal subunit protein uL22c</fullName>
    </recommendedName>
</protein>
<reference evidence="10 11" key="1">
    <citation type="journal article" date="2024" name="Nat. Commun.">
        <title>Phylogenomics reveals the evolutionary origins of lichenization in chlorophyte algae.</title>
        <authorList>
            <person name="Puginier C."/>
            <person name="Libourel C."/>
            <person name="Otte J."/>
            <person name="Skaloud P."/>
            <person name="Haon M."/>
            <person name="Grisel S."/>
            <person name="Petersen M."/>
            <person name="Berrin J.G."/>
            <person name="Delaux P.M."/>
            <person name="Dal Grande F."/>
            <person name="Keller J."/>
        </authorList>
    </citation>
    <scope>NUCLEOTIDE SEQUENCE [LARGE SCALE GENOMIC DNA]</scope>
    <source>
        <strain evidence="10 11">SAG 2036</strain>
    </source>
</reference>
<comment type="similarity">
    <text evidence="2 9">Belongs to the universal ribosomal protein uL22 family.</text>
</comment>
<dbReference type="GO" id="GO:0009536">
    <property type="term" value="C:plastid"/>
    <property type="evidence" value="ECO:0007669"/>
    <property type="project" value="UniProtKB-SubCell"/>
</dbReference>
<dbReference type="GO" id="GO:0003735">
    <property type="term" value="F:structural constituent of ribosome"/>
    <property type="evidence" value="ECO:0007669"/>
    <property type="project" value="InterPro"/>
</dbReference>
<name>A0AAW1NRY3_9CHLO</name>
<evidence type="ECO:0000313" key="10">
    <source>
        <dbReference type="EMBL" id="KAK9794916.1"/>
    </source>
</evidence>
<dbReference type="EMBL" id="JALJOQ010000134">
    <property type="protein sequence ID" value="KAK9794916.1"/>
    <property type="molecule type" value="Genomic_DNA"/>
</dbReference>
<keyword evidence="4" id="KW-0699">rRNA-binding</keyword>
<sequence length="240" mass="26548">MALLWASQSCLPGPCVHRDAQQQLRFTAGRRPASTQLLKSQAFQVPVGQRACFARRQRLAVVAQAASPASKPQAEKPKEAVSYLRFTRGSTHKFRRVLDQIRGRSYGEALFLLEQLPYRACEPLKDQLIGVAADAKHNFQMSKARLFISECYADQAAIIKRFRPRAKGRGYRIKKGVSHITMKVREGKLLGTYQLEPPLEDPGSPRAFSESAPSAIAVVFPGAALEALHHYGASFSAART</sequence>
<dbReference type="NCBIfam" id="TIGR01044">
    <property type="entry name" value="rplV_bact"/>
    <property type="match status" value="1"/>
</dbReference>
<dbReference type="InterPro" id="IPR018260">
    <property type="entry name" value="Ribosomal_uL22_CS"/>
</dbReference>
<keyword evidence="6 9" id="KW-0689">Ribosomal protein</keyword>
<evidence type="ECO:0000256" key="5">
    <source>
        <dbReference type="ARBA" id="ARBA00022884"/>
    </source>
</evidence>
<keyword evidence="11" id="KW-1185">Reference proteome</keyword>
<dbReference type="Proteomes" id="UP001465755">
    <property type="component" value="Unassembled WGS sequence"/>
</dbReference>
<dbReference type="InterPro" id="IPR001063">
    <property type="entry name" value="Ribosomal_uL22"/>
</dbReference>
<dbReference type="InterPro" id="IPR036394">
    <property type="entry name" value="Ribosomal_uL22_sf"/>
</dbReference>
<dbReference type="Pfam" id="PF00237">
    <property type="entry name" value="Ribosomal_L22"/>
    <property type="match status" value="1"/>
</dbReference>
<proteinExistence type="inferred from homology"/>
<dbReference type="InterPro" id="IPR047867">
    <property type="entry name" value="Ribosomal_uL22_bac/org-type"/>
</dbReference>
<dbReference type="GO" id="GO:0019843">
    <property type="term" value="F:rRNA binding"/>
    <property type="evidence" value="ECO:0007669"/>
    <property type="project" value="UniProtKB-KW"/>
</dbReference>
<comment type="caution">
    <text evidence="10">The sequence shown here is derived from an EMBL/GenBank/DDBJ whole genome shotgun (WGS) entry which is preliminary data.</text>
</comment>
<evidence type="ECO:0000256" key="3">
    <source>
        <dbReference type="ARBA" id="ARBA00022640"/>
    </source>
</evidence>
<dbReference type="AlphaFoldDB" id="A0AAW1NRY3"/>
<evidence type="ECO:0000256" key="6">
    <source>
        <dbReference type="ARBA" id="ARBA00022980"/>
    </source>
</evidence>
<keyword evidence="5" id="KW-0694">RNA-binding</keyword>
<dbReference type="GO" id="GO:0015934">
    <property type="term" value="C:large ribosomal subunit"/>
    <property type="evidence" value="ECO:0007669"/>
    <property type="project" value="InterPro"/>
</dbReference>
<dbReference type="PANTHER" id="PTHR13501:SF10">
    <property type="entry name" value="LARGE RIBOSOMAL SUBUNIT PROTEIN UL22M"/>
    <property type="match status" value="1"/>
</dbReference>
<evidence type="ECO:0000256" key="2">
    <source>
        <dbReference type="ARBA" id="ARBA00009451"/>
    </source>
</evidence>
<dbReference type="CDD" id="cd00336">
    <property type="entry name" value="Ribosomal_L22"/>
    <property type="match status" value="1"/>
</dbReference>
<keyword evidence="7 9" id="KW-0687">Ribonucleoprotein</keyword>
<evidence type="ECO:0000313" key="11">
    <source>
        <dbReference type="Proteomes" id="UP001465755"/>
    </source>
</evidence>
<keyword evidence="3" id="KW-0934">Plastid</keyword>
<dbReference type="PANTHER" id="PTHR13501">
    <property type="entry name" value="CHLOROPLAST 50S RIBOSOMAL PROTEIN L22-RELATED"/>
    <property type="match status" value="1"/>
</dbReference>
<evidence type="ECO:0000256" key="9">
    <source>
        <dbReference type="RuleBase" id="RU004005"/>
    </source>
</evidence>
<evidence type="ECO:0000256" key="7">
    <source>
        <dbReference type="ARBA" id="ARBA00023274"/>
    </source>
</evidence>
<accession>A0AAW1NRY3</accession>
<dbReference type="SUPFAM" id="SSF54843">
    <property type="entry name" value="Ribosomal protein L22"/>
    <property type="match status" value="1"/>
</dbReference>
<gene>
    <name evidence="10" type="ORF">WJX73_006638</name>
</gene>
<dbReference type="HAMAP" id="MF_01331_B">
    <property type="entry name" value="Ribosomal_uL22_B"/>
    <property type="match status" value="1"/>
</dbReference>
<dbReference type="Gene3D" id="3.90.470.10">
    <property type="entry name" value="Ribosomal protein L22/L17"/>
    <property type="match status" value="1"/>
</dbReference>
<evidence type="ECO:0000256" key="1">
    <source>
        <dbReference type="ARBA" id="ARBA00004474"/>
    </source>
</evidence>
<evidence type="ECO:0000256" key="4">
    <source>
        <dbReference type="ARBA" id="ARBA00022730"/>
    </source>
</evidence>